<dbReference type="PANTHER" id="PTHR12526">
    <property type="entry name" value="GLYCOSYLTRANSFERASE"/>
    <property type="match status" value="1"/>
</dbReference>
<proteinExistence type="predicted"/>
<dbReference type="KEGG" id="mthe:MSTHC_1583"/>
<evidence type="ECO:0000259" key="1">
    <source>
        <dbReference type="Pfam" id="PF00534"/>
    </source>
</evidence>
<dbReference type="PANTHER" id="PTHR12526:SF622">
    <property type="entry name" value="GLYCOSYLTRANSFERASE (GROUP I)"/>
    <property type="match status" value="1"/>
</dbReference>
<feature type="domain" description="Glycosyl transferase family 1" evidence="1">
    <location>
        <begin position="206"/>
        <end position="376"/>
    </location>
</feature>
<name>A0A0E3L0Z6_METTE</name>
<dbReference type="SUPFAM" id="SSF53756">
    <property type="entry name" value="UDP-Glycosyltransferase/glycogen phosphorylase"/>
    <property type="match status" value="1"/>
</dbReference>
<evidence type="ECO:0000259" key="2">
    <source>
        <dbReference type="Pfam" id="PF13439"/>
    </source>
</evidence>
<dbReference type="Gene3D" id="3.40.50.2000">
    <property type="entry name" value="Glycogen Phosphorylase B"/>
    <property type="match status" value="2"/>
</dbReference>
<organism evidence="3 4">
    <name type="scientific">Methanosarcina thermophila CHTI-55</name>
    <dbReference type="NCBI Taxonomy" id="1434121"/>
    <lineage>
        <taxon>Archaea</taxon>
        <taxon>Methanobacteriati</taxon>
        <taxon>Methanobacteriota</taxon>
        <taxon>Stenosarchaea group</taxon>
        <taxon>Methanomicrobia</taxon>
        <taxon>Methanosarcinales</taxon>
        <taxon>Methanosarcinaceae</taxon>
        <taxon>Methanosarcina</taxon>
    </lineage>
</organism>
<dbReference type="CDD" id="cd03801">
    <property type="entry name" value="GT4_PimA-like"/>
    <property type="match status" value="1"/>
</dbReference>
<dbReference type="GO" id="GO:0016757">
    <property type="term" value="F:glycosyltransferase activity"/>
    <property type="evidence" value="ECO:0007669"/>
    <property type="project" value="InterPro"/>
</dbReference>
<keyword evidence="3" id="KW-0808">Transferase</keyword>
<dbReference type="AlphaFoldDB" id="A0A0E3L0Z6"/>
<dbReference type="PATRIC" id="fig|1434121.4.peg.1945"/>
<dbReference type="Pfam" id="PF13439">
    <property type="entry name" value="Glyco_transf_4"/>
    <property type="match status" value="1"/>
</dbReference>
<sequence length="406" mass="45131">MKMLFLDMVKPLSLADGSLIHRYELVSNLARFENEIHIFTAGNTPLSNIKNIHSHNIPPGNFLSLIVNYFSSSISLLSSETFDVLYTRNPNFGFLAGLFCKTRCKKIVYELNGIPEDEKNLFRTKYEEDGFSQPRKKNYFSNQYFSVHAKLKLFILKKALGFSDRIIVVTPGIKTNLEKIYNIPGEKIVVVSNGANTSLFRPKEQEICRKELGLELETPYVCFVGNLAPWQGVEYLVKAAPSILSRFPECHFLIVGDGVMKDNLLKLCRELGVEDKFIFTGVVAYDRVPLYINASDICAAPFILARNAKIGLSPLKLYEYMACGKTVVASNISGVSDVLEASGGGILVPPENPNALAEGIIKVLENPGLGKKLGSKGLSYVTENYSWYSVAKKVNEVCKSVLEAEN</sequence>
<evidence type="ECO:0000313" key="4">
    <source>
        <dbReference type="Proteomes" id="UP000056925"/>
    </source>
</evidence>
<protein>
    <submittedName>
        <fullName evidence="3">Glycosyltransferase (Group I)</fullName>
    </submittedName>
</protein>
<dbReference type="Pfam" id="PF00534">
    <property type="entry name" value="Glycos_transf_1"/>
    <property type="match status" value="1"/>
</dbReference>
<evidence type="ECO:0000313" key="3">
    <source>
        <dbReference type="EMBL" id="AKB15901.1"/>
    </source>
</evidence>
<gene>
    <name evidence="3" type="ORF">MSTHC_1583</name>
</gene>
<dbReference type="InterPro" id="IPR028098">
    <property type="entry name" value="Glyco_trans_4-like_N"/>
</dbReference>
<dbReference type="EMBL" id="CP009502">
    <property type="protein sequence ID" value="AKB15901.1"/>
    <property type="molecule type" value="Genomic_DNA"/>
</dbReference>
<dbReference type="HOGENOM" id="CLU_009583_2_2_2"/>
<accession>A0A0E3L0Z6</accession>
<reference evidence="3 4" key="1">
    <citation type="submission" date="2014-07" db="EMBL/GenBank/DDBJ databases">
        <title>Methanogenic archaea and the global carbon cycle.</title>
        <authorList>
            <person name="Henriksen J.R."/>
            <person name="Luke J."/>
            <person name="Reinhart S."/>
            <person name="Benedict M.N."/>
            <person name="Youngblut N.D."/>
            <person name="Metcalf M.E."/>
            <person name="Whitaker R.J."/>
            <person name="Metcalf W.W."/>
        </authorList>
    </citation>
    <scope>NUCLEOTIDE SEQUENCE [LARGE SCALE GENOMIC DNA]</scope>
    <source>
        <strain evidence="3 4">CHTI-55</strain>
    </source>
</reference>
<feature type="domain" description="Glycosyltransferase subfamily 4-like N-terminal" evidence="2">
    <location>
        <begin position="20"/>
        <end position="198"/>
    </location>
</feature>
<dbReference type="Proteomes" id="UP000056925">
    <property type="component" value="Chromosome"/>
</dbReference>
<dbReference type="InterPro" id="IPR001296">
    <property type="entry name" value="Glyco_trans_1"/>
</dbReference>